<sequence>MKVLITGGYGFIGSHVADRFNKEGYEVYIIDNLTSGTTQNVNYKHKGYRLSAEDKKCEEIFRSNRFDAVVHLAAQVNVTESINNPRLDTQSNVLGLVNMLSLAQKYAVKKFIFASSAAVYGMNDNLPLPENAVCDPISPYGISKHVGEEYCLKWNELYGLDTIVFRFSNVYGPRQAHTGEGGVVSVFMENALAGRALTVNGDGEQTRDFIYVEDVADAIYRASYSRLQGVYNLSTNTECSVNELAHHVMSLHDTTYIEYGEERAGDIKRSVLDNARVNKDLDWAPLYNFQEGLNKTYTWFSDNDTRTPKVAEAKKRRRQKSAA</sequence>
<proteinExistence type="inferred from homology"/>
<gene>
    <name evidence="3" type="ORF">EJC50_07770</name>
</gene>
<dbReference type="Proteomes" id="UP000272528">
    <property type="component" value="Chromosome"/>
</dbReference>
<dbReference type="SUPFAM" id="SSF51735">
    <property type="entry name" value="NAD(P)-binding Rossmann-fold domains"/>
    <property type="match status" value="1"/>
</dbReference>
<evidence type="ECO:0000313" key="4">
    <source>
        <dbReference type="Proteomes" id="UP000272528"/>
    </source>
</evidence>
<evidence type="ECO:0000313" key="3">
    <source>
        <dbReference type="EMBL" id="AZN39571.1"/>
    </source>
</evidence>
<evidence type="ECO:0000256" key="1">
    <source>
        <dbReference type="ARBA" id="ARBA00007637"/>
    </source>
</evidence>
<name>A0A3S9A1H4_9BACL</name>
<dbReference type="EMBL" id="CP034437">
    <property type="protein sequence ID" value="AZN39571.1"/>
    <property type="molecule type" value="Genomic_DNA"/>
</dbReference>
<organism evidence="3 4">
    <name type="scientific">Paenibacillus albus</name>
    <dbReference type="NCBI Taxonomy" id="2495582"/>
    <lineage>
        <taxon>Bacteria</taxon>
        <taxon>Bacillati</taxon>
        <taxon>Bacillota</taxon>
        <taxon>Bacilli</taxon>
        <taxon>Bacillales</taxon>
        <taxon>Paenibacillaceae</taxon>
        <taxon>Paenibacillus</taxon>
    </lineage>
</organism>
<keyword evidence="4" id="KW-1185">Reference proteome</keyword>
<dbReference type="Gene3D" id="3.40.50.720">
    <property type="entry name" value="NAD(P)-binding Rossmann-like Domain"/>
    <property type="match status" value="1"/>
</dbReference>
<evidence type="ECO:0000259" key="2">
    <source>
        <dbReference type="Pfam" id="PF01370"/>
    </source>
</evidence>
<dbReference type="RefSeq" id="WP_126014273.1">
    <property type="nucleotide sequence ID" value="NZ_CP034437.1"/>
</dbReference>
<dbReference type="PANTHER" id="PTHR43000">
    <property type="entry name" value="DTDP-D-GLUCOSE 4,6-DEHYDRATASE-RELATED"/>
    <property type="match status" value="1"/>
</dbReference>
<dbReference type="Pfam" id="PF01370">
    <property type="entry name" value="Epimerase"/>
    <property type="match status" value="1"/>
</dbReference>
<feature type="domain" description="NAD-dependent epimerase/dehydratase" evidence="2">
    <location>
        <begin position="3"/>
        <end position="225"/>
    </location>
</feature>
<reference evidence="4" key="1">
    <citation type="submission" date="2018-12" db="EMBL/GenBank/DDBJ databases">
        <title>Genome sequence of Peanibacillus sp.</title>
        <authorList>
            <person name="Subramani G."/>
            <person name="Srinivasan S."/>
            <person name="Kim M.K."/>
        </authorList>
    </citation>
    <scope>NUCLEOTIDE SEQUENCE [LARGE SCALE GENOMIC DNA]</scope>
    <source>
        <strain evidence="4">18JY67-1</strain>
    </source>
</reference>
<accession>A0A3S9A1H4</accession>
<dbReference type="AlphaFoldDB" id="A0A3S9A1H4"/>
<dbReference type="InterPro" id="IPR001509">
    <property type="entry name" value="Epimerase_deHydtase"/>
</dbReference>
<dbReference type="InterPro" id="IPR036291">
    <property type="entry name" value="NAD(P)-bd_dom_sf"/>
</dbReference>
<comment type="similarity">
    <text evidence="1">Belongs to the NAD(P)-dependent epimerase/dehydratase family.</text>
</comment>
<dbReference type="OrthoDB" id="9771073at2"/>
<dbReference type="KEGG" id="palb:EJC50_07770"/>
<dbReference type="Gene3D" id="3.90.25.10">
    <property type="entry name" value="UDP-galactose 4-epimerase, domain 1"/>
    <property type="match status" value="1"/>
</dbReference>
<protein>
    <submittedName>
        <fullName evidence="3">NAD-dependent epimerase/dehydratase family protein</fullName>
    </submittedName>
</protein>